<keyword evidence="3" id="KW-1185">Reference proteome</keyword>
<dbReference type="Proteomes" id="UP001079430">
    <property type="component" value="Unassembled WGS sequence"/>
</dbReference>
<name>A0ABT4KF78_9HYPH</name>
<dbReference type="InterPro" id="IPR010330">
    <property type="entry name" value="CoiA_nuc"/>
</dbReference>
<organism evidence="2 3">
    <name type="scientific">Sinorhizobium psoraleae</name>
    <dbReference type="NCBI Taxonomy" id="520838"/>
    <lineage>
        <taxon>Bacteria</taxon>
        <taxon>Pseudomonadati</taxon>
        <taxon>Pseudomonadota</taxon>
        <taxon>Alphaproteobacteria</taxon>
        <taxon>Hyphomicrobiales</taxon>
        <taxon>Rhizobiaceae</taxon>
        <taxon>Sinorhizobium/Ensifer group</taxon>
        <taxon>Sinorhizobium</taxon>
    </lineage>
</organism>
<evidence type="ECO:0000313" key="2">
    <source>
        <dbReference type="EMBL" id="MCZ4090619.1"/>
    </source>
</evidence>
<dbReference type="EMBL" id="JAPVOI010000004">
    <property type="protein sequence ID" value="MCZ4090619.1"/>
    <property type="molecule type" value="Genomic_DNA"/>
</dbReference>
<feature type="domain" description="Competence protein CoiA nuclease-like" evidence="1">
    <location>
        <begin position="33"/>
        <end position="115"/>
    </location>
</feature>
<evidence type="ECO:0000259" key="1">
    <source>
        <dbReference type="Pfam" id="PF06054"/>
    </source>
</evidence>
<reference evidence="2" key="1">
    <citation type="submission" date="2022-10" db="EMBL/GenBank/DDBJ databases">
        <title>Whole genome sequencing of three plant growth promoting bacteria isolated from Vachellia tortilis subsp. raddiana in Morocco.</title>
        <authorList>
            <person name="Hnini M."/>
            <person name="Zouagui R."/>
            <person name="Zouagui H."/>
            <person name="Chemao Elfihri M.-W."/>
            <person name="Ibrahimi A."/>
            <person name="Sbabou L."/>
            <person name="Aurag J."/>
        </authorList>
    </citation>
    <scope>NUCLEOTIDE SEQUENCE</scope>
    <source>
        <strain evidence="2">LMR678</strain>
    </source>
</reference>
<gene>
    <name evidence="2" type="ORF">O3W52_11230</name>
</gene>
<comment type="caution">
    <text evidence="2">The sequence shown here is derived from an EMBL/GenBank/DDBJ whole genome shotgun (WGS) entry which is preliminary data.</text>
</comment>
<dbReference type="Pfam" id="PF06054">
    <property type="entry name" value="CoiA_nuc"/>
    <property type="match status" value="1"/>
</dbReference>
<evidence type="ECO:0000313" key="3">
    <source>
        <dbReference type="Proteomes" id="UP001079430"/>
    </source>
</evidence>
<accession>A0ABT4KF78</accession>
<sequence>MPCCDALVTLKRSRLGTKFFAHKAVGDCKWAPETEEHLFLKRLAVEAARASGWTAETEVVGETTNGEFWKADVLAEKGNHKVAVEIQWSGQTVQETLRRQERYRASGVRGLWLLRQPGFPISKRIPAVCIGGSLDQGLTALVPRTVEMQARDRRHHDRWHQVLPMEEFLRAAFNRRFRFGMEPDQEATIRVRTGTMFCWSCGAETRIVVCLEIAAADKELIVTIPRLGEYPQAVELIRRYLSTHHDIGAIKRRFSSTQRRRYMSNGCAHCDSLVGQMYELDAVWDDEPLDTFQVRVVDGWKEVIDSCGWQDTWYVCT</sequence>
<proteinExistence type="predicted"/>
<protein>
    <submittedName>
        <fullName evidence="2">Competence protein CoiA family protein</fullName>
    </submittedName>
</protein>